<dbReference type="STRING" id="46914.JP75_07560"/>
<proteinExistence type="predicted"/>
<evidence type="ECO:0008006" key="3">
    <source>
        <dbReference type="Google" id="ProtNLM"/>
    </source>
</evidence>
<name>A0A087M3F9_9HYPH</name>
<dbReference type="Proteomes" id="UP000028981">
    <property type="component" value="Unassembled WGS sequence"/>
</dbReference>
<dbReference type="OrthoDB" id="149299at2"/>
<organism evidence="1 2">
    <name type="scientific">Devosia riboflavina</name>
    <dbReference type="NCBI Taxonomy" id="46914"/>
    <lineage>
        <taxon>Bacteria</taxon>
        <taxon>Pseudomonadati</taxon>
        <taxon>Pseudomonadota</taxon>
        <taxon>Alphaproteobacteria</taxon>
        <taxon>Hyphomicrobiales</taxon>
        <taxon>Devosiaceae</taxon>
        <taxon>Devosia</taxon>
    </lineage>
</organism>
<comment type="caution">
    <text evidence="1">The sequence shown here is derived from an EMBL/GenBank/DDBJ whole genome shotgun (WGS) entry which is preliminary data.</text>
</comment>
<dbReference type="AlphaFoldDB" id="A0A087M3F9"/>
<dbReference type="EMBL" id="JQGC01000006">
    <property type="protein sequence ID" value="KFL31412.1"/>
    <property type="molecule type" value="Genomic_DNA"/>
</dbReference>
<accession>A0A087M3F9</accession>
<evidence type="ECO:0000313" key="1">
    <source>
        <dbReference type="EMBL" id="KFL31412.1"/>
    </source>
</evidence>
<sequence>MTASRVNRPDTAFSLDGLRQKQPRRHDKQHMAWLHELPSVVPGHEPVQVAHIRYADDRYGKRSAGTGLKPSDCWTVPLAADQHRRQHSMNERQYWEAVGIDPILIAALLYAVSGDTSAGTQIIRNARQISRRAA</sequence>
<dbReference type="RefSeq" id="WP_035081113.1">
    <property type="nucleotide sequence ID" value="NZ_JQGC01000006.1"/>
</dbReference>
<protein>
    <recommendedName>
        <fullName evidence="3">DUF968 domain-containing protein</fullName>
    </recommendedName>
</protein>
<keyword evidence="2" id="KW-1185">Reference proteome</keyword>
<evidence type="ECO:0000313" key="2">
    <source>
        <dbReference type="Proteomes" id="UP000028981"/>
    </source>
</evidence>
<gene>
    <name evidence="1" type="ORF">JP75_07560</name>
</gene>
<reference evidence="1 2" key="1">
    <citation type="submission" date="2014-08" db="EMBL/GenBank/DDBJ databases">
        <authorList>
            <person name="Hassan Y.I."/>
            <person name="Lepp D."/>
            <person name="Zhou T."/>
        </authorList>
    </citation>
    <scope>NUCLEOTIDE SEQUENCE [LARGE SCALE GENOMIC DNA]</scope>
    <source>
        <strain evidence="1 2">IFO13584</strain>
    </source>
</reference>